<reference evidence="2 3" key="1">
    <citation type="journal article" date="2013" name="PLoS Genet.">
        <title>Genomic mechanisms accounting for the adaptation to parasitism in nematode-trapping fungi.</title>
        <authorList>
            <person name="Meerupati T."/>
            <person name="Andersson K.M."/>
            <person name="Friman E."/>
            <person name="Kumar D."/>
            <person name="Tunlid A."/>
            <person name="Ahren D."/>
        </authorList>
    </citation>
    <scope>NUCLEOTIDE SEQUENCE [LARGE SCALE GENOMIC DNA]</scope>
    <source>
        <strain evidence="2 3">CBS 200.50</strain>
    </source>
</reference>
<proteinExistence type="predicted"/>
<name>S8A2A0_DACHA</name>
<feature type="region of interest" description="Disordered" evidence="1">
    <location>
        <begin position="1"/>
        <end position="27"/>
    </location>
</feature>
<dbReference type="EMBL" id="AQGS01000750">
    <property type="protein sequence ID" value="EPS37145.1"/>
    <property type="molecule type" value="Genomic_DNA"/>
</dbReference>
<reference evidence="3" key="2">
    <citation type="submission" date="2013-04" db="EMBL/GenBank/DDBJ databases">
        <title>Genomic mechanisms accounting for the adaptation to parasitism in nematode-trapping fungi.</title>
        <authorList>
            <person name="Ahren D.G."/>
        </authorList>
    </citation>
    <scope>NUCLEOTIDE SEQUENCE [LARGE SCALE GENOMIC DNA]</scope>
    <source>
        <strain evidence="3">CBS 200.50</strain>
    </source>
</reference>
<accession>S8A2A0</accession>
<evidence type="ECO:0000256" key="1">
    <source>
        <dbReference type="SAM" id="MobiDB-lite"/>
    </source>
</evidence>
<keyword evidence="3" id="KW-1185">Reference proteome</keyword>
<evidence type="ECO:0000313" key="3">
    <source>
        <dbReference type="Proteomes" id="UP000015100"/>
    </source>
</evidence>
<evidence type="ECO:0000313" key="2">
    <source>
        <dbReference type="EMBL" id="EPS37145.1"/>
    </source>
</evidence>
<organism evidence="2 3">
    <name type="scientific">Dactylellina haptotyla (strain CBS 200.50)</name>
    <name type="common">Nematode-trapping fungus</name>
    <name type="synonym">Monacrosporium haptotylum</name>
    <dbReference type="NCBI Taxonomy" id="1284197"/>
    <lineage>
        <taxon>Eukaryota</taxon>
        <taxon>Fungi</taxon>
        <taxon>Dikarya</taxon>
        <taxon>Ascomycota</taxon>
        <taxon>Pezizomycotina</taxon>
        <taxon>Orbiliomycetes</taxon>
        <taxon>Orbiliales</taxon>
        <taxon>Orbiliaceae</taxon>
        <taxon>Dactylellina</taxon>
    </lineage>
</organism>
<dbReference type="AlphaFoldDB" id="S8A2A0"/>
<sequence length="59" mass="6846">MTSRLRKPYVTPSSGDESDDNNLPLDEQEQEELIEELQKENDRKNAFFIVCCPIPDAYL</sequence>
<feature type="compositionally biased region" description="Acidic residues" evidence="1">
    <location>
        <begin position="16"/>
        <end position="27"/>
    </location>
</feature>
<gene>
    <name evidence="2" type="ORF">H072_9217</name>
</gene>
<comment type="caution">
    <text evidence="2">The sequence shown here is derived from an EMBL/GenBank/DDBJ whole genome shotgun (WGS) entry which is preliminary data.</text>
</comment>
<protein>
    <submittedName>
        <fullName evidence="2">Uncharacterized protein</fullName>
    </submittedName>
</protein>
<dbReference type="Proteomes" id="UP000015100">
    <property type="component" value="Unassembled WGS sequence"/>
</dbReference>
<dbReference type="HOGENOM" id="CLU_2960687_0_0_1"/>